<evidence type="ECO:0000256" key="2">
    <source>
        <dbReference type="ARBA" id="ARBA00022737"/>
    </source>
</evidence>
<dbReference type="EMBL" id="HBIE01033506">
    <property type="protein sequence ID" value="CAE0315242.1"/>
    <property type="molecule type" value="Transcribed_RNA"/>
</dbReference>
<dbReference type="InterPro" id="IPR015915">
    <property type="entry name" value="Kelch-typ_b-propeller"/>
</dbReference>
<dbReference type="PANTHER" id="PTHR45632">
    <property type="entry name" value="LD33804P"/>
    <property type="match status" value="1"/>
</dbReference>
<accession>A0A7S3I7I3</accession>
<dbReference type="PANTHER" id="PTHR45632:SF3">
    <property type="entry name" value="KELCH-LIKE PROTEIN 32"/>
    <property type="match status" value="1"/>
</dbReference>
<sequence length="248" mass="27422">MPEARYMHQAVIAKGKTGSWSLFVAGGKSSVRTWHDTMWCLDLLPYFKTGLKKTLADGKTVNLTSEWQTCAPMQAARSNFAMIALKNFIYTYGGISGAQTGDRSHEPVLSSVLIERYVIAGDNWETIQVSSVPRLAAFSWCQMGDTAEIAIVGGTNGEIMSDETNVIDLSTGVMQQSTFEFNTCMGTMCYQASKQTLYHIGGMNSEGIDFSAKLDNPERNWTEIDKNHSLVLNSTQLELCNAPSVYFY</sequence>
<dbReference type="AlphaFoldDB" id="A0A7S3I7I3"/>
<keyword evidence="2" id="KW-0677">Repeat</keyword>
<evidence type="ECO:0000256" key="1">
    <source>
        <dbReference type="ARBA" id="ARBA00022441"/>
    </source>
</evidence>
<proteinExistence type="predicted"/>
<name>A0A7S3I7I3_9SPIT</name>
<protein>
    <submittedName>
        <fullName evidence="3">Uncharacterized protein</fullName>
    </submittedName>
</protein>
<gene>
    <name evidence="3" type="ORF">FEHR0123_LOCUS10169</name>
</gene>
<organism evidence="3">
    <name type="scientific">Favella ehrenbergii</name>
    <dbReference type="NCBI Taxonomy" id="182087"/>
    <lineage>
        <taxon>Eukaryota</taxon>
        <taxon>Sar</taxon>
        <taxon>Alveolata</taxon>
        <taxon>Ciliophora</taxon>
        <taxon>Intramacronucleata</taxon>
        <taxon>Spirotrichea</taxon>
        <taxon>Choreotrichia</taxon>
        <taxon>Tintinnida</taxon>
        <taxon>Xystonellidae</taxon>
        <taxon>Favella</taxon>
    </lineage>
</organism>
<dbReference type="SUPFAM" id="SSF117281">
    <property type="entry name" value="Kelch motif"/>
    <property type="match status" value="1"/>
</dbReference>
<keyword evidence="1" id="KW-0880">Kelch repeat</keyword>
<dbReference type="Gene3D" id="2.120.10.80">
    <property type="entry name" value="Kelch-type beta propeller"/>
    <property type="match status" value="1"/>
</dbReference>
<evidence type="ECO:0000313" key="3">
    <source>
        <dbReference type="EMBL" id="CAE0315242.1"/>
    </source>
</evidence>
<reference evidence="3" key="1">
    <citation type="submission" date="2021-01" db="EMBL/GenBank/DDBJ databases">
        <authorList>
            <person name="Corre E."/>
            <person name="Pelletier E."/>
            <person name="Niang G."/>
            <person name="Scheremetjew M."/>
            <person name="Finn R."/>
            <person name="Kale V."/>
            <person name="Holt S."/>
            <person name="Cochrane G."/>
            <person name="Meng A."/>
            <person name="Brown T."/>
            <person name="Cohen L."/>
        </authorList>
    </citation>
    <scope>NUCLEOTIDE SEQUENCE</scope>
    <source>
        <strain evidence="3">Fehren 1</strain>
    </source>
</reference>